<protein>
    <submittedName>
        <fullName evidence="3">ORF8 protein</fullName>
    </submittedName>
</protein>
<feature type="domain" description="SARS ORF8 Ig-like" evidence="2">
    <location>
        <begin position="19"/>
        <end position="121"/>
    </location>
</feature>
<feature type="disulfide bond" evidence="1">
    <location>
        <begin position="61"/>
        <end position="83"/>
    </location>
</feature>
<dbReference type="InterPro" id="IPR022722">
    <property type="entry name" value="ORF8_betacoronavirus"/>
</dbReference>
<gene>
    <name evidence="3" type="primary">ORF8</name>
</gene>
<feature type="disulfide bond" evidence="1">
    <location>
        <begin position="37"/>
        <end position="102"/>
    </location>
</feature>
<feature type="disulfide bond" evidence="1">
    <location>
        <begin position="25"/>
        <end position="90"/>
    </location>
</feature>
<name>A0A7U1R0C2_SARS2</name>
<keyword evidence="1" id="KW-1015">Disulfide bond</keyword>
<reference evidence="3" key="1">
    <citation type="journal article" date="2021" name="medRxiv">
        <title>Transmission, infectivity, and antibody neutralization of an emerging SARS-CoV-2 variant in California carrying a L452R spike protein mutation.</title>
        <authorList>
            <person name="Deng X."/>
            <person name="Garcia-Knight M.A."/>
            <person name="Khalid M.M."/>
            <person name="Servellita V."/>
            <person name="Wang C."/>
            <person name="Morris M.K."/>
            <person name="Sotomayor-Gonzalez A."/>
            <person name="Glasner D.R."/>
            <person name="Reyes K.R."/>
            <person name="Gliwa A.S."/>
            <person name="Reddy N.P."/>
            <person name="Sanchez San Martin C."/>
            <person name="Federman S."/>
            <person name="Cheng J."/>
            <person name="Balcerek J."/>
            <person name="Taylor J."/>
            <person name="Streithorst J.A."/>
            <person name="Miller S."/>
            <person name="Kumar G.R."/>
            <person name="Sreekumar B."/>
            <person name="Chen P.Y."/>
            <person name="Schulze-Gahmen U."/>
            <person name="Taha T.Y."/>
            <person name="Hayashi J."/>
            <person name="Simoneau C.R."/>
            <person name="McMahon S."/>
            <person name="Lidsky P.V."/>
            <person name="Xiao Y."/>
            <person name="Hemarajata P."/>
            <person name="Green N.M."/>
            <person name="Espinosa A."/>
            <person name="Kath C."/>
            <person name="Haw M."/>
            <person name="Bell J."/>
            <person name="Hacker J.K."/>
            <person name="Hanson C."/>
            <person name="Wadford D.A."/>
            <person name="Anaya C."/>
            <person name="Ferguson D."/>
            <person name="Lareau L.F."/>
            <person name="Frankino P.A."/>
            <person name="Shivram H."/>
            <person name="Wyman S.K."/>
            <person name="Ott M."/>
            <person name="Andino R."/>
            <person name="Chiu C.Y."/>
        </authorList>
    </citation>
    <scope>NUCLEOTIDE SEQUENCE</scope>
    <source>
        <strain evidence="3">SARS-CoV-2/human/USA/CA-IGI-2990/2021</strain>
    </source>
</reference>
<evidence type="ECO:0000256" key="1">
    <source>
        <dbReference type="PROSITE-ProRule" id="PRU01309"/>
    </source>
</evidence>
<organism evidence="3">
    <name type="scientific">Severe acute respiratory syndrome coronavirus 2</name>
    <name type="common">2019-nCoV</name>
    <name type="synonym">SARS-CoV-2</name>
    <dbReference type="NCBI Taxonomy" id="2697049"/>
    <lineage>
        <taxon>Viruses</taxon>
        <taxon>Riboviria</taxon>
        <taxon>Orthornavirae</taxon>
        <taxon>Pisuviricota</taxon>
        <taxon>Pisoniviricetes</taxon>
        <taxon>Nidovirales</taxon>
        <taxon>Cornidovirineae</taxon>
        <taxon>Coronaviridae</taxon>
        <taxon>Orthocoronavirinae</taxon>
        <taxon>Betacoronavirus</taxon>
        <taxon>Sarbecovirus</taxon>
        <taxon>Betacoronavirus pandemicum</taxon>
    </lineage>
</organism>
<dbReference type="Pfam" id="PF12093">
    <property type="entry name" value="bCoV_NS8"/>
    <property type="match status" value="1"/>
</dbReference>
<feature type="disulfide bond" description="Interchain" evidence="1">
    <location>
        <position position="20"/>
    </location>
</feature>
<sequence>MKFLVFLGIITTVAAFHQECSLQLCTQHQPYVVDDPCPIHFYSKWYIRVGARKSAPLIELCVDEAGSKSPIQYIDIGNYTVSCLPFTINCQEPKLGSLVVRCSFYEDFLEYHDVRVVLDFSKRTN</sequence>
<proteinExistence type="predicted"/>
<dbReference type="CDD" id="cd21641">
    <property type="entry name" value="ORF8-Ig_SARS-CoV-2-like"/>
    <property type="match status" value="1"/>
</dbReference>
<dbReference type="EMBL" id="MW972567">
    <property type="protein sequence ID" value="QTZ31609.1"/>
    <property type="molecule type" value="Genomic_RNA"/>
</dbReference>
<evidence type="ECO:0000313" key="3">
    <source>
        <dbReference type="EMBL" id="QTZ31609.1"/>
    </source>
</evidence>
<dbReference type="InterPro" id="IPR044391">
    <property type="entry name" value="ORF8_SARS-CoV-2-like"/>
</dbReference>
<evidence type="ECO:0000259" key="2">
    <source>
        <dbReference type="PROSITE" id="PS51964"/>
    </source>
</evidence>
<accession>A0A7U1R0C2</accession>
<dbReference type="PROSITE" id="PS51964">
    <property type="entry name" value="SARS_ORF8_IG"/>
    <property type="match status" value="1"/>
</dbReference>
<dbReference type="InterPro" id="IPR046444">
    <property type="entry name" value="SARS_ORF8_IG"/>
</dbReference>
<organismHost>
    <name type="scientific">Homo sapiens</name>
    <name type="common">Human</name>
    <dbReference type="NCBI Taxonomy" id="9606"/>
</organismHost>